<evidence type="ECO:0000256" key="1">
    <source>
        <dbReference type="SAM" id="Coils"/>
    </source>
</evidence>
<feature type="region of interest" description="Disordered" evidence="2">
    <location>
        <begin position="162"/>
        <end position="182"/>
    </location>
</feature>
<feature type="compositionally biased region" description="Gly residues" evidence="2">
    <location>
        <begin position="230"/>
        <end position="249"/>
    </location>
</feature>
<dbReference type="RefSeq" id="WP_095415733.1">
    <property type="nucleotide sequence ID" value="NZ_CP018477.1"/>
</dbReference>
<feature type="coiled-coil region" evidence="1">
    <location>
        <begin position="57"/>
        <end position="91"/>
    </location>
</feature>
<organism evidence="4 5">
    <name type="scientific">Thermogutta terrifontis</name>
    <dbReference type="NCBI Taxonomy" id="1331910"/>
    <lineage>
        <taxon>Bacteria</taxon>
        <taxon>Pseudomonadati</taxon>
        <taxon>Planctomycetota</taxon>
        <taxon>Planctomycetia</taxon>
        <taxon>Pirellulales</taxon>
        <taxon>Thermoguttaceae</taxon>
        <taxon>Thermogutta</taxon>
    </lineage>
</organism>
<dbReference type="EMBL" id="CP018477">
    <property type="protein sequence ID" value="ASV75772.1"/>
    <property type="molecule type" value="Genomic_DNA"/>
</dbReference>
<evidence type="ECO:0008006" key="6">
    <source>
        <dbReference type="Google" id="ProtNLM"/>
    </source>
</evidence>
<evidence type="ECO:0000256" key="2">
    <source>
        <dbReference type="SAM" id="MobiDB-lite"/>
    </source>
</evidence>
<dbReference type="AlphaFoldDB" id="A0A286RIL4"/>
<keyword evidence="1" id="KW-0175">Coiled coil</keyword>
<feature type="chain" id="PRO_5012967820" description="Periplasmic heavy metal sensor" evidence="3">
    <location>
        <begin position="26"/>
        <end position="249"/>
    </location>
</feature>
<reference evidence="4 5" key="1">
    <citation type="journal article" name="Front. Microbiol.">
        <title>Sugar Metabolism of the First Thermophilic Planctomycete Thermogutta terrifontis: Comparative Genomic and Transcriptomic Approaches.</title>
        <authorList>
            <person name="Elcheninov A.G."/>
            <person name="Menzel P."/>
            <person name="Gudbergsdottir S.R."/>
            <person name="Slesarev A.I."/>
            <person name="Kadnikov V.V."/>
            <person name="Krogh A."/>
            <person name="Bonch-Osmolovskaya E.A."/>
            <person name="Peng X."/>
            <person name="Kublanov I.V."/>
        </authorList>
    </citation>
    <scope>NUCLEOTIDE SEQUENCE [LARGE SCALE GENOMIC DNA]</scope>
    <source>
        <strain evidence="4 5">R1</strain>
    </source>
</reference>
<evidence type="ECO:0000256" key="3">
    <source>
        <dbReference type="SAM" id="SignalP"/>
    </source>
</evidence>
<evidence type="ECO:0000313" key="5">
    <source>
        <dbReference type="Proteomes" id="UP000215086"/>
    </source>
</evidence>
<protein>
    <recommendedName>
        <fullName evidence="6">Periplasmic heavy metal sensor</fullName>
    </recommendedName>
</protein>
<dbReference type="KEGG" id="ttf:THTE_3170"/>
<feature type="signal peptide" evidence="3">
    <location>
        <begin position="1"/>
        <end position="25"/>
    </location>
</feature>
<sequence length="249" mass="27633">MRMRAWTAVLVFGLGLALVAGTALAQPPGGRGGQRGPGGPFGFAPGGGMGVQFLLRSEKIQKELELTDDQKAQLQKISEQAREKMREAFQSGQRDPQRFRQLQEETNKAIQNVLLPHQQKRLNQIQLQLGGIALAVEREDVRKELGISEEQLTKIREARDKVREELRGQRPQQGERPDPAQMRERFREMRQKVEEAVLGQLTEEQKKKWNDMIGEKIDIDFSELFPAPAGGPGGPGGPGARRGGGNRGA</sequence>
<accession>A0A286RIL4</accession>
<name>A0A286RIL4_9BACT</name>
<feature type="region of interest" description="Disordered" evidence="2">
    <location>
        <begin position="223"/>
        <end position="249"/>
    </location>
</feature>
<dbReference type="OrthoDB" id="284538at2"/>
<keyword evidence="3" id="KW-0732">Signal</keyword>
<gene>
    <name evidence="4" type="ORF">THTE_3170</name>
</gene>
<dbReference type="Proteomes" id="UP000215086">
    <property type="component" value="Chromosome"/>
</dbReference>
<keyword evidence="5" id="KW-1185">Reference proteome</keyword>
<evidence type="ECO:0000313" key="4">
    <source>
        <dbReference type="EMBL" id="ASV75772.1"/>
    </source>
</evidence>
<proteinExistence type="predicted"/>